<evidence type="ECO:0008006" key="4">
    <source>
        <dbReference type="Google" id="ProtNLM"/>
    </source>
</evidence>
<keyword evidence="1" id="KW-0472">Membrane</keyword>
<dbReference type="InterPro" id="IPR018490">
    <property type="entry name" value="cNMP-bd_dom_sf"/>
</dbReference>
<dbReference type="PANTHER" id="PTHR47823:SF9">
    <property type="entry name" value="CHROMOSOME UNDETERMINED SCAFFOLD_10, WHOLE GENOME SHOTGUN SEQUENCE"/>
    <property type="match status" value="1"/>
</dbReference>
<evidence type="ECO:0000313" key="2">
    <source>
        <dbReference type="EMBL" id="OLQ14603.1"/>
    </source>
</evidence>
<evidence type="ECO:0000313" key="3">
    <source>
        <dbReference type="Proteomes" id="UP000186817"/>
    </source>
</evidence>
<comment type="caution">
    <text evidence="2">The sequence shown here is derived from an EMBL/GenBank/DDBJ whole genome shotgun (WGS) entry which is preliminary data.</text>
</comment>
<protein>
    <recommendedName>
        <fullName evidence="4">Cyclic nucleotide-binding domain-containing protein</fullName>
    </recommendedName>
</protein>
<name>A0A1Q9F4J1_SYMMI</name>
<keyword evidence="1" id="KW-1133">Transmembrane helix</keyword>
<keyword evidence="3" id="KW-1185">Reference proteome</keyword>
<evidence type="ECO:0000256" key="1">
    <source>
        <dbReference type="SAM" id="Phobius"/>
    </source>
</evidence>
<dbReference type="AlphaFoldDB" id="A0A1Q9F4J1"/>
<dbReference type="SUPFAM" id="SSF51206">
    <property type="entry name" value="cAMP-binding domain-like"/>
    <property type="match status" value="1"/>
</dbReference>
<dbReference type="OrthoDB" id="417925at2759"/>
<feature type="transmembrane region" description="Helical" evidence="1">
    <location>
        <begin position="40"/>
        <end position="66"/>
    </location>
</feature>
<sequence>MDLSLSATGSTNVDSPAVLVRQFTPSTNNIAPDNGWERFFAIWVILLAMGVFSSFVGSISSTVNSLRSARVEHIKRHAKLLQFFIERNLSLELYGKVQSALRKGEVEVRLQETEVSLLQRLPHRFKLRMHEEMFMSLLTSLPFWPRWSYGEDYAFFQSLCHQAVAEVAAAPGEDIFLPGTSCNHAHIIESGALGYMPARMASSMASSNSMARNSAESVTKHQHISLVALWADWHHRGKLSALWGMCYFVSIDCDAFGHCAHKYNGPLFRFLHIFGVLLIGQLEAMHDEGLAVTDLGVSNERQKELSTRAQGFVSLVENSHLSRRRNVSPTNAKHFLKSASFLSSNISENQSDLSLKEHFSDEASAAAPAAGPVMVENANSFRI</sequence>
<keyword evidence="1" id="KW-0812">Transmembrane</keyword>
<dbReference type="PANTHER" id="PTHR47823">
    <property type="entry name" value="ION_TRANS DOMAIN-CONTAINING PROTEIN"/>
    <property type="match status" value="1"/>
</dbReference>
<proteinExistence type="predicted"/>
<accession>A0A1Q9F4J1</accession>
<dbReference type="Proteomes" id="UP000186817">
    <property type="component" value="Unassembled WGS sequence"/>
</dbReference>
<reference evidence="2 3" key="1">
    <citation type="submission" date="2016-02" db="EMBL/GenBank/DDBJ databases">
        <title>Genome analysis of coral dinoflagellate symbionts highlights evolutionary adaptations to a symbiotic lifestyle.</title>
        <authorList>
            <person name="Aranda M."/>
            <person name="Li Y."/>
            <person name="Liew Y.J."/>
            <person name="Baumgarten S."/>
            <person name="Simakov O."/>
            <person name="Wilson M."/>
            <person name="Piel J."/>
            <person name="Ashoor H."/>
            <person name="Bougouffa S."/>
            <person name="Bajic V.B."/>
            <person name="Ryu T."/>
            <person name="Ravasi T."/>
            <person name="Bayer T."/>
            <person name="Micklem G."/>
            <person name="Kim H."/>
            <person name="Bhak J."/>
            <person name="Lajeunesse T.C."/>
            <person name="Voolstra C.R."/>
        </authorList>
    </citation>
    <scope>NUCLEOTIDE SEQUENCE [LARGE SCALE GENOMIC DNA]</scope>
    <source>
        <strain evidence="2 3">CCMP2467</strain>
    </source>
</reference>
<gene>
    <name evidence="2" type="ORF">AK812_SmicGene1235</name>
</gene>
<dbReference type="EMBL" id="LSRX01000013">
    <property type="protein sequence ID" value="OLQ14603.1"/>
    <property type="molecule type" value="Genomic_DNA"/>
</dbReference>
<organism evidence="2 3">
    <name type="scientific">Symbiodinium microadriaticum</name>
    <name type="common">Dinoflagellate</name>
    <name type="synonym">Zooxanthella microadriatica</name>
    <dbReference type="NCBI Taxonomy" id="2951"/>
    <lineage>
        <taxon>Eukaryota</taxon>
        <taxon>Sar</taxon>
        <taxon>Alveolata</taxon>
        <taxon>Dinophyceae</taxon>
        <taxon>Suessiales</taxon>
        <taxon>Symbiodiniaceae</taxon>
        <taxon>Symbiodinium</taxon>
    </lineage>
</organism>